<dbReference type="SUPFAM" id="SSF64182">
    <property type="entry name" value="DHH phosphoesterases"/>
    <property type="match status" value="1"/>
</dbReference>
<name>A0A0G0UIQ4_9BACT</name>
<evidence type="ECO:0000259" key="1">
    <source>
        <dbReference type="Pfam" id="PF01368"/>
    </source>
</evidence>
<organism evidence="3 4">
    <name type="scientific">Candidatus Uhrbacteria bacterium GW2011_GWC2_41_11</name>
    <dbReference type="NCBI Taxonomy" id="1618985"/>
    <lineage>
        <taxon>Bacteria</taxon>
        <taxon>Candidatus Uhriibacteriota</taxon>
    </lineage>
</organism>
<comment type="caution">
    <text evidence="3">The sequence shown here is derived from an EMBL/GenBank/DDBJ whole genome shotgun (WGS) entry which is preliminary data.</text>
</comment>
<dbReference type="PANTHER" id="PTHR47618:SF1">
    <property type="entry name" value="BIFUNCTIONAL OLIGORIBONUCLEASE AND PAP PHOSPHATASE NRNA"/>
    <property type="match status" value="1"/>
</dbReference>
<evidence type="ECO:0000259" key="2">
    <source>
        <dbReference type="Pfam" id="PF02272"/>
    </source>
</evidence>
<reference evidence="3 4" key="1">
    <citation type="journal article" date="2015" name="Nature">
        <title>rRNA introns, odd ribosomes, and small enigmatic genomes across a large radiation of phyla.</title>
        <authorList>
            <person name="Brown C.T."/>
            <person name="Hug L.A."/>
            <person name="Thomas B.C."/>
            <person name="Sharon I."/>
            <person name="Castelle C.J."/>
            <person name="Singh A."/>
            <person name="Wilkins M.J."/>
            <person name="Williams K.H."/>
            <person name="Banfield J.F."/>
        </authorList>
    </citation>
    <scope>NUCLEOTIDE SEQUENCE [LARGE SCALE GENOMIC DNA]</scope>
</reference>
<evidence type="ECO:0000313" key="4">
    <source>
        <dbReference type="Proteomes" id="UP000034616"/>
    </source>
</evidence>
<sequence length="326" mass="36604">MPTFSRQRIFHRLNEAQNIIFIPDKRIDGDSIGAVLALADYFKRLKKNVCIFVSESLPEKYQFLPGASVCISDFSLIEKEMFDLAVSCDCSDAVYVTDIIHRFPRPPFLINIDHHKTNSYYGDMNLVEEEASAACEVVYRLFRTNQIIPSREAATCLLCGIAFDTTIFSNDGTNARALEAASELVLYGARTQDVIRMIFRNRSIAALRIWGLALERLRTHEGLSFVSTCLTRKDMEENGVTDDEVDGLSDFLNVVVNVQTLFVLRETKDGGIKVSMRTTDRNVANLARMFGGGGHIKAAGFTIPHMQLISHSLTGIWCVVERDRTC</sequence>
<proteinExistence type="predicted"/>
<dbReference type="EMBL" id="LCAH01000003">
    <property type="protein sequence ID" value="KKR87396.1"/>
    <property type="molecule type" value="Genomic_DNA"/>
</dbReference>
<feature type="domain" description="DHHA1" evidence="2">
    <location>
        <begin position="237"/>
        <end position="305"/>
    </location>
</feature>
<gene>
    <name evidence="3" type="ORF">UU35_C0003G0022</name>
</gene>
<dbReference type="Gene3D" id="3.90.1640.10">
    <property type="entry name" value="inorganic pyrophosphatase (n-terminal core)"/>
    <property type="match status" value="1"/>
</dbReference>
<dbReference type="PATRIC" id="fig|1618985.3.peg.316"/>
<dbReference type="Gene3D" id="3.10.310.30">
    <property type="match status" value="1"/>
</dbReference>
<feature type="domain" description="DDH" evidence="1">
    <location>
        <begin position="19"/>
        <end position="161"/>
    </location>
</feature>
<dbReference type="Proteomes" id="UP000034616">
    <property type="component" value="Unassembled WGS sequence"/>
</dbReference>
<dbReference type="PANTHER" id="PTHR47618">
    <property type="entry name" value="BIFUNCTIONAL OLIGORIBONUCLEASE AND PAP PHOSPHATASE NRNA"/>
    <property type="match status" value="1"/>
</dbReference>
<protein>
    <submittedName>
        <fullName evidence="3">Phosphoesterase RecJ domain protein</fullName>
    </submittedName>
</protein>
<dbReference type="Pfam" id="PF01368">
    <property type="entry name" value="DHH"/>
    <property type="match status" value="1"/>
</dbReference>
<dbReference type="InterPro" id="IPR038763">
    <property type="entry name" value="DHH_sf"/>
</dbReference>
<dbReference type="InterPro" id="IPR051319">
    <property type="entry name" value="Oligoribo/pAp-PDE_c-di-AMP_PDE"/>
</dbReference>
<dbReference type="AlphaFoldDB" id="A0A0G0UIQ4"/>
<dbReference type="Pfam" id="PF02272">
    <property type="entry name" value="DHHA1"/>
    <property type="match status" value="1"/>
</dbReference>
<evidence type="ECO:0000313" key="3">
    <source>
        <dbReference type="EMBL" id="KKR87396.1"/>
    </source>
</evidence>
<dbReference type="GO" id="GO:0003676">
    <property type="term" value="F:nucleic acid binding"/>
    <property type="evidence" value="ECO:0007669"/>
    <property type="project" value="InterPro"/>
</dbReference>
<dbReference type="InterPro" id="IPR003156">
    <property type="entry name" value="DHHA1_dom"/>
</dbReference>
<dbReference type="InterPro" id="IPR001667">
    <property type="entry name" value="DDH_dom"/>
</dbReference>
<accession>A0A0G0UIQ4</accession>